<dbReference type="PANTHER" id="PTHR30026:SF5">
    <property type="entry name" value="ABC-TYPE EFFLUX SYSTEM SECRETIN COMPONENT"/>
    <property type="match status" value="1"/>
</dbReference>
<evidence type="ECO:0000256" key="5">
    <source>
        <dbReference type="ARBA" id="ARBA00023237"/>
    </source>
</evidence>
<evidence type="ECO:0000313" key="7">
    <source>
        <dbReference type="EMBL" id="SKA43006.1"/>
    </source>
</evidence>
<dbReference type="SUPFAM" id="SSF56954">
    <property type="entry name" value="Outer membrane efflux proteins (OEP)"/>
    <property type="match status" value="1"/>
</dbReference>
<dbReference type="InterPro" id="IPR051906">
    <property type="entry name" value="TolC-like"/>
</dbReference>
<dbReference type="AlphaFoldDB" id="A0A1T4TRC7"/>
<organism evidence="7 8">
    <name type="scientific">Chitinophaga eiseniae</name>
    <dbReference type="NCBI Taxonomy" id="634771"/>
    <lineage>
        <taxon>Bacteria</taxon>
        <taxon>Pseudomonadati</taxon>
        <taxon>Bacteroidota</taxon>
        <taxon>Chitinophagia</taxon>
        <taxon>Chitinophagales</taxon>
        <taxon>Chitinophagaceae</taxon>
        <taxon>Chitinophaga</taxon>
    </lineage>
</organism>
<dbReference type="PANTHER" id="PTHR30026">
    <property type="entry name" value="OUTER MEMBRANE PROTEIN TOLC"/>
    <property type="match status" value="1"/>
</dbReference>
<evidence type="ECO:0000256" key="3">
    <source>
        <dbReference type="ARBA" id="ARBA00022692"/>
    </source>
</evidence>
<protein>
    <submittedName>
        <fullName evidence="7">Outer membrane protein TolC</fullName>
    </submittedName>
</protein>
<sequence>MKNCLSVLVLRKIRTKRYLMKHLLLLTLILPPMFALAQEKGQQLTLKDCYELARQRNALVKQAERSLQAREYSLQAENRAWFPKVDLLAGYNYLGKPLEINLQQVKDGVVNGSAAQSVNTANTVFQQITGQPLPQNVQDAISNATKGLINAFYPNYNPQLAKQSYFVAGVGVRQPIYLGGKISAAQDLARSQVTAGEFNRQVVEKGLYFLISAQYLRIMYLNTILAHEAVVVEAFRKNRDYAVSLKDNQILPPYLLNWAKVSYTQATNRYSNLELEKENALLEMNQLLGRPIDTAIVISDTLRYEQANVTAEEESAFWRNNPSYRLLESKTDLARVAVKATRSLSLPNLFAIGNVSLYQKDLPVTVPPWLIGVELQWTLFDGFQRNKRTKASKLLVEEAAMAAENTKTSLELQLRVAANKVKALQHDVASLDSARQQARLTTSLVTDRMENQLSSVKDVNDALLLEEEMHKIYYTAVLGYYLALAEYWNVVGTPEYFATYVNN</sequence>
<keyword evidence="3" id="KW-0812">Transmembrane</keyword>
<dbReference type="GO" id="GO:0015562">
    <property type="term" value="F:efflux transmembrane transporter activity"/>
    <property type="evidence" value="ECO:0007669"/>
    <property type="project" value="InterPro"/>
</dbReference>
<dbReference type="GO" id="GO:0015288">
    <property type="term" value="F:porin activity"/>
    <property type="evidence" value="ECO:0007669"/>
    <property type="project" value="TreeGrafter"/>
</dbReference>
<dbReference type="GO" id="GO:1990281">
    <property type="term" value="C:efflux pump complex"/>
    <property type="evidence" value="ECO:0007669"/>
    <property type="project" value="TreeGrafter"/>
</dbReference>
<comment type="subcellular location">
    <subcellularLocation>
        <location evidence="1">Cell outer membrane</location>
    </subcellularLocation>
</comment>
<keyword evidence="6" id="KW-0175">Coiled coil</keyword>
<gene>
    <name evidence="7" type="ORF">SAMN04488128_10676</name>
</gene>
<dbReference type="Gene3D" id="1.20.1600.10">
    <property type="entry name" value="Outer membrane efflux proteins (OEP)"/>
    <property type="match status" value="1"/>
</dbReference>
<keyword evidence="5" id="KW-0998">Cell outer membrane</keyword>
<accession>A0A1T4TRC7</accession>
<evidence type="ECO:0000256" key="2">
    <source>
        <dbReference type="ARBA" id="ARBA00022452"/>
    </source>
</evidence>
<dbReference type="Proteomes" id="UP000190367">
    <property type="component" value="Unassembled WGS sequence"/>
</dbReference>
<keyword evidence="8" id="KW-1185">Reference proteome</keyword>
<dbReference type="EMBL" id="FUWZ01000006">
    <property type="protein sequence ID" value="SKA43006.1"/>
    <property type="molecule type" value="Genomic_DNA"/>
</dbReference>
<evidence type="ECO:0000256" key="4">
    <source>
        <dbReference type="ARBA" id="ARBA00023136"/>
    </source>
</evidence>
<evidence type="ECO:0000256" key="6">
    <source>
        <dbReference type="SAM" id="Coils"/>
    </source>
</evidence>
<keyword evidence="2" id="KW-1134">Transmembrane beta strand</keyword>
<dbReference type="STRING" id="634771.SAMN04488128_10676"/>
<feature type="coiled-coil region" evidence="6">
    <location>
        <begin position="263"/>
        <end position="290"/>
    </location>
</feature>
<proteinExistence type="predicted"/>
<dbReference type="GO" id="GO:0009279">
    <property type="term" value="C:cell outer membrane"/>
    <property type="evidence" value="ECO:0007669"/>
    <property type="project" value="UniProtKB-SubCell"/>
</dbReference>
<evidence type="ECO:0000256" key="1">
    <source>
        <dbReference type="ARBA" id="ARBA00004442"/>
    </source>
</evidence>
<evidence type="ECO:0000313" key="8">
    <source>
        <dbReference type="Proteomes" id="UP000190367"/>
    </source>
</evidence>
<keyword evidence="4" id="KW-0472">Membrane</keyword>
<name>A0A1T4TRC7_9BACT</name>
<reference evidence="8" key="1">
    <citation type="submission" date="2017-02" db="EMBL/GenBank/DDBJ databases">
        <authorList>
            <person name="Varghese N."/>
            <person name="Submissions S."/>
        </authorList>
    </citation>
    <scope>NUCLEOTIDE SEQUENCE [LARGE SCALE GENOMIC DNA]</scope>
    <source>
        <strain evidence="8">DSM 22224</strain>
    </source>
</reference>